<dbReference type="EMBL" id="NRRV01000100">
    <property type="protein sequence ID" value="MBK1633623.1"/>
    <property type="molecule type" value="Genomic_DNA"/>
</dbReference>
<proteinExistence type="predicted"/>
<accession>A0ABS1CP71</accession>
<organism evidence="1 2">
    <name type="scientific">Thiohalocapsa halophila</name>
    <dbReference type="NCBI Taxonomy" id="69359"/>
    <lineage>
        <taxon>Bacteria</taxon>
        <taxon>Pseudomonadati</taxon>
        <taxon>Pseudomonadota</taxon>
        <taxon>Gammaproteobacteria</taxon>
        <taxon>Chromatiales</taxon>
        <taxon>Chromatiaceae</taxon>
        <taxon>Thiohalocapsa</taxon>
    </lineage>
</organism>
<evidence type="ECO:0000313" key="2">
    <source>
        <dbReference type="Proteomes" id="UP000748752"/>
    </source>
</evidence>
<evidence type="ECO:0008006" key="3">
    <source>
        <dbReference type="Google" id="ProtNLM"/>
    </source>
</evidence>
<comment type="caution">
    <text evidence="1">The sequence shown here is derived from an EMBL/GenBank/DDBJ whole genome shotgun (WGS) entry which is preliminary data.</text>
</comment>
<evidence type="ECO:0000313" key="1">
    <source>
        <dbReference type="EMBL" id="MBK1633623.1"/>
    </source>
</evidence>
<name>A0ABS1CP71_9GAMM</name>
<reference evidence="1 2" key="1">
    <citation type="journal article" date="2020" name="Microorganisms">
        <title>Osmotic Adaptation and Compatible Solute Biosynthesis of Phototrophic Bacteria as Revealed from Genome Analyses.</title>
        <authorList>
            <person name="Imhoff J.F."/>
            <person name="Rahn T."/>
            <person name="Kunzel S."/>
            <person name="Keller A."/>
            <person name="Neulinger S.C."/>
        </authorList>
    </citation>
    <scope>NUCLEOTIDE SEQUENCE [LARGE SCALE GENOMIC DNA]</scope>
    <source>
        <strain evidence="1 2">DSM 6210</strain>
    </source>
</reference>
<protein>
    <recommendedName>
        <fullName evidence="3">Transposase</fullName>
    </recommendedName>
</protein>
<dbReference type="RefSeq" id="WP_200242548.1">
    <property type="nucleotide sequence ID" value="NZ_NRRV01000100.1"/>
</dbReference>
<keyword evidence="2" id="KW-1185">Reference proteome</keyword>
<dbReference type="Proteomes" id="UP000748752">
    <property type="component" value="Unassembled WGS sequence"/>
</dbReference>
<sequence>MSRIAFRYPGFVRTERICINRVGELHWLFGYENVYGTDVIRGKARWAIQICNTKAMAIGVDAHLYRK</sequence>
<gene>
    <name evidence="1" type="ORF">CKO31_23330</name>
</gene>